<dbReference type="AlphaFoldDB" id="A0A9W7XQA6"/>
<protein>
    <recommendedName>
        <fullName evidence="2">N-acetyltransferase domain-containing protein</fullName>
    </recommendedName>
</protein>
<dbReference type="GO" id="GO:0016747">
    <property type="term" value="F:acyltransferase activity, transferring groups other than amino-acyl groups"/>
    <property type="evidence" value="ECO:0007669"/>
    <property type="project" value="InterPro"/>
</dbReference>
<dbReference type="InterPro" id="IPR016181">
    <property type="entry name" value="Acyl_CoA_acyltransferase"/>
</dbReference>
<feature type="region of interest" description="Disordered" evidence="1">
    <location>
        <begin position="681"/>
        <end position="700"/>
    </location>
</feature>
<organism evidence="3 4">
    <name type="scientific">Coemansia asiatica</name>
    <dbReference type="NCBI Taxonomy" id="1052880"/>
    <lineage>
        <taxon>Eukaryota</taxon>
        <taxon>Fungi</taxon>
        <taxon>Fungi incertae sedis</taxon>
        <taxon>Zoopagomycota</taxon>
        <taxon>Kickxellomycotina</taxon>
        <taxon>Kickxellomycetes</taxon>
        <taxon>Kickxellales</taxon>
        <taxon>Kickxellaceae</taxon>
        <taxon>Coemansia</taxon>
    </lineage>
</organism>
<feature type="compositionally biased region" description="Basic and acidic residues" evidence="1">
    <location>
        <begin position="180"/>
        <end position="195"/>
    </location>
</feature>
<accession>A0A9W7XQA6</accession>
<evidence type="ECO:0000313" key="3">
    <source>
        <dbReference type="EMBL" id="KAJ1647320.1"/>
    </source>
</evidence>
<gene>
    <name evidence="3" type="ORF">LPJ64_001301</name>
</gene>
<reference evidence="3" key="1">
    <citation type="submission" date="2022-07" db="EMBL/GenBank/DDBJ databases">
        <title>Phylogenomic reconstructions and comparative analyses of Kickxellomycotina fungi.</title>
        <authorList>
            <person name="Reynolds N.K."/>
            <person name="Stajich J.E."/>
            <person name="Barry K."/>
            <person name="Grigoriev I.V."/>
            <person name="Crous P."/>
            <person name="Smith M.E."/>
        </authorList>
    </citation>
    <scope>NUCLEOTIDE SEQUENCE</scope>
    <source>
        <strain evidence="3">NBRC 105413</strain>
    </source>
</reference>
<sequence length="877" mass="97014">MATKFKYSLESLEWDEQHLRNKDGTYCYCGLDYSEDDAIVCNGGAEEYERDTLSWVQVVYLVLYHLVRTEPDKKYFRWRENICATISDNWEGLMPGKAKTATWHNTVAGCLSTHQSIFRSGFDDTQQPGNWTLQDIVPPAQAKFKAAVKSREPRSAKTKAKTKSEAKRPRKKVEVAAGSEAEKEILEVLNERSGDTNRATRPRVSFSDDESETEEHGTKRKAKRRRGESKALENDADLLQSFEIFTRLEKERLGDKADGAPGLDDFDDIESLSSLSSLSSDSELDFADAPARAGLDNGAAKKELASNTALLLPEATETRSVSISFKMGNSNQAESADEPAKHAFSNSNISNSSQKNKIEDRYNNASAAAEEDNSGRDKGINSSEPVSHSFSKAGSQARSLEPSALASASAPASVSTPVLTSVNDKVPVLQPEPVSEPEPLPGPPVWTRMEGVEPRPLFDQIALPNSTSKLQLMSEQSQWEVCAKISSSRVPLTSAARRFRRRLELRRFKRMLGLPLLDVDQRVKECMSRQQMPWPERPIDRQAFELAGGKYGPDTAAAADGNGSSVALSDVNASSQVVDGSKCSDAYTSARSIDAGAGAGKADVAERKGTVQREIKQTAYANSFASRLHGRAFMRDSLTTPVAKVSPFHGRLLRPYIWRDFGVLANKSNRIISISISGKQGQLSEDDPEAAEAAEAERGDGRGPAMLRVQRAIRAHDHPVFRKLGIFPARIAESESIDYVYFQKEHVSQVNALLCRTFWPGIDMSEALMYPEFSIVALHKRTVVGCAFLTPDAYLTYIAVSAGWEGAGIAKFMIFHLTQTVPTKDVTLHVSATNLAMLLYQRFGFKPEKFAVDFYKSYLPESSRVCPNAFFMRLRRY</sequence>
<dbReference type="PROSITE" id="PS51186">
    <property type="entry name" value="GNAT"/>
    <property type="match status" value="1"/>
</dbReference>
<feature type="region of interest" description="Disordered" evidence="1">
    <location>
        <begin position="329"/>
        <end position="404"/>
    </location>
</feature>
<dbReference type="InterPro" id="IPR000182">
    <property type="entry name" value="GNAT_dom"/>
</dbReference>
<feature type="region of interest" description="Disordered" evidence="1">
    <location>
        <begin position="146"/>
        <end position="231"/>
    </location>
</feature>
<feature type="compositionally biased region" description="Acidic residues" evidence="1">
    <location>
        <begin position="684"/>
        <end position="694"/>
    </location>
</feature>
<dbReference type="SUPFAM" id="SSF55729">
    <property type="entry name" value="Acyl-CoA N-acyltransferases (Nat)"/>
    <property type="match status" value="1"/>
</dbReference>
<dbReference type="Pfam" id="PF13673">
    <property type="entry name" value="Acetyltransf_10"/>
    <property type="match status" value="1"/>
</dbReference>
<evidence type="ECO:0000259" key="2">
    <source>
        <dbReference type="PROSITE" id="PS51186"/>
    </source>
</evidence>
<dbReference type="Gene3D" id="3.90.980.20">
    <property type="match status" value="1"/>
</dbReference>
<proteinExistence type="predicted"/>
<dbReference type="Proteomes" id="UP001145021">
    <property type="component" value="Unassembled WGS sequence"/>
</dbReference>
<dbReference type="EMBL" id="JANBOH010000033">
    <property type="protein sequence ID" value="KAJ1647320.1"/>
    <property type="molecule type" value="Genomic_DNA"/>
</dbReference>
<dbReference type="CDD" id="cd04301">
    <property type="entry name" value="NAT_SF"/>
    <property type="match status" value="1"/>
</dbReference>
<name>A0A9W7XQA6_9FUNG</name>
<evidence type="ECO:0000313" key="4">
    <source>
        <dbReference type="Proteomes" id="UP001145021"/>
    </source>
</evidence>
<feature type="domain" description="N-acetyltransferase" evidence="2">
    <location>
        <begin position="737"/>
        <end position="877"/>
    </location>
</feature>
<dbReference type="Gene3D" id="3.40.630.30">
    <property type="match status" value="1"/>
</dbReference>
<feature type="compositionally biased region" description="Polar residues" evidence="1">
    <location>
        <begin position="380"/>
        <end position="396"/>
    </location>
</feature>
<feature type="compositionally biased region" description="Basic residues" evidence="1">
    <location>
        <begin position="218"/>
        <end position="227"/>
    </location>
</feature>
<keyword evidence="4" id="KW-1185">Reference proteome</keyword>
<feature type="compositionally biased region" description="Low complexity" evidence="1">
    <location>
        <begin position="345"/>
        <end position="355"/>
    </location>
</feature>
<comment type="caution">
    <text evidence="3">The sequence shown here is derived from an EMBL/GenBank/DDBJ whole genome shotgun (WGS) entry which is preliminary data.</text>
</comment>
<evidence type="ECO:0000256" key="1">
    <source>
        <dbReference type="SAM" id="MobiDB-lite"/>
    </source>
</evidence>